<name>A0ABS8BSH3_9RHOB</name>
<dbReference type="EMBL" id="JAJATZ010000002">
    <property type="protein sequence ID" value="MCB5198702.1"/>
    <property type="molecule type" value="Genomic_DNA"/>
</dbReference>
<dbReference type="InterPro" id="IPR014917">
    <property type="entry name" value="DUF1800"/>
</dbReference>
<organism evidence="1 2">
    <name type="scientific">Loktanella gaetbuli</name>
    <dbReference type="NCBI Taxonomy" id="2881335"/>
    <lineage>
        <taxon>Bacteria</taxon>
        <taxon>Pseudomonadati</taxon>
        <taxon>Pseudomonadota</taxon>
        <taxon>Alphaproteobacteria</taxon>
        <taxon>Rhodobacterales</taxon>
        <taxon>Roseobacteraceae</taxon>
        <taxon>Loktanella</taxon>
    </lineage>
</organism>
<protein>
    <submittedName>
        <fullName evidence="1">DUF1800 domain-containing protein</fullName>
    </submittedName>
</protein>
<proteinExistence type="predicted"/>
<evidence type="ECO:0000313" key="2">
    <source>
        <dbReference type="Proteomes" id="UP001138961"/>
    </source>
</evidence>
<dbReference type="Pfam" id="PF08811">
    <property type="entry name" value="DUF1800"/>
    <property type="match status" value="1"/>
</dbReference>
<dbReference type="Proteomes" id="UP001138961">
    <property type="component" value="Unassembled WGS sequence"/>
</dbReference>
<dbReference type="RefSeq" id="WP_226747598.1">
    <property type="nucleotide sequence ID" value="NZ_JAJATZ010000002.1"/>
</dbReference>
<keyword evidence="2" id="KW-1185">Reference proteome</keyword>
<sequence>MTIPFDPTLAAFRFGVGLGPSAPGPASVQAMIASLSGPDLAAERYPIAGMEETDPSMAEFRFAAAARRAARGTPEVEELRKKEGEFRQAMNVTRRNDHLRTIARAVTTDDGLRERLTLFWADHFAVRAKTFAFRSMIAPYVTDAIRPHVVGRFSDMVVAATLHPAMLHYLDQWVSVGPNSTVGQKRGFGLNENLARELLELHLFGADGPFTQRDVTELAELLTGVTYDFRQGFAYRTDRAEPGAEVVMGRRYSAEADLQTVKSALVDLATRPEVADHIASKLVVHFVSDLPDPTLVASLAGVFRETGGDLLAVTQAMLSHPAAWIAHRSKVRRPDLFVMASLRALGVDGDDILNMRPADYRDWMVRPLQVMGQPYQAPSGPDGWPEDAESWITPQGLAGRINWAMGAPRVMVDPLPDPRDFVQTALGPDAPAEVTFAASSAETRSEGIGLVLTSPAFQRI</sequence>
<comment type="caution">
    <text evidence="1">The sequence shown here is derived from an EMBL/GenBank/DDBJ whole genome shotgun (WGS) entry which is preliminary data.</text>
</comment>
<gene>
    <name evidence="1" type="ORF">LGQ03_05570</name>
</gene>
<reference evidence="1" key="1">
    <citation type="submission" date="2021-10" db="EMBL/GenBank/DDBJ databases">
        <title>Loktanella gaetbuli sp. nov., isolated from a tidal flat.</title>
        <authorList>
            <person name="Park S."/>
            <person name="Yoon J.-H."/>
        </authorList>
    </citation>
    <scope>NUCLEOTIDE SEQUENCE</scope>
    <source>
        <strain evidence="1">TSTF-M6</strain>
    </source>
</reference>
<accession>A0ABS8BSH3</accession>
<evidence type="ECO:0000313" key="1">
    <source>
        <dbReference type="EMBL" id="MCB5198702.1"/>
    </source>
</evidence>